<accession>A0A3R9B1L0</accession>
<protein>
    <submittedName>
        <fullName evidence="1">Uncharacterized protein</fullName>
    </submittedName>
</protein>
<dbReference type="EMBL" id="RHWT01000029">
    <property type="protein sequence ID" value="RSB28920.1"/>
    <property type="molecule type" value="Genomic_DNA"/>
</dbReference>
<comment type="caution">
    <text evidence="1">The sequence shown here is derived from an EMBL/GenBank/DDBJ whole genome shotgun (WGS) entry which is preliminary data.</text>
</comment>
<sequence length="115" mass="12796">MKPNYLNDPHANEAADDIIGLLKLCQQLQSEKDGRERPAPGTYSRDEDAFADRIRAACGYAQQLRRLLPMMTTLSAIGAGMERLGEISLLPGEDYAQKALARLTEQYLSGRDNKQ</sequence>
<evidence type="ECO:0000313" key="2">
    <source>
        <dbReference type="Proteomes" id="UP000275321"/>
    </source>
</evidence>
<dbReference type="AlphaFoldDB" id="A0A3R9B1L0"/>
<dbReference type="Proteomes" id="UP000275321">
    <property type="component" value="Unassembled WGS sequence"/>
</dbReference>
<gene>
    <name evidence="1" type="ORF">EGK68_18860</name>
</gene>
<proteinExistence type="predicted"/>
<name>A0A3R9B1L0_ENTCL</name>
<reference evidence="1 2" key="1">
    <citation type="submission" date="2018-10" db="EMBL/GenBank/DDBJ databases">
        <title>Transmission dynamics of multidrug resistant bacteria on intensive care unit surfaces.</title>
        <authorList>
            <person name="D'Souza A.W."/>
            <person name="Potter R.F."/>
            <person name="Wallace M."/>
            <person name="Shupe A."/>
            <person name="Patel S."/>
            <person name="Sun S."/>
            <person name="Gul D."/>
            <person name="Kwon J.H."/>
            <person name="Andleeb S."/>
            <person name="Burnham C.-A.D."/>
            <person name="Dantas G."/>
        </authorList>
    </citation>
    <scope>NUCLEOTIDE SEQUENCE [LARGE SCALE GENOMIC DNA]</scope>
    <source>
        <strain evidence="1 2">EC_073</strain>
    </source>
</reference>
<organism evidence="1 2">
    <name type="scientific">Enterobacter cloacae</name>
    <dbReference type="NCBI Taxonomy" id="550"/>
    <lineage>
        <taxon>Bacteria</taxon>
        <taxon>Pseudomonadati</taxon>
        <taxon>Pseudomonadota</taxon>
        <taxon>Gammaproteobacteria</taxon>
        <taxon>Enterobacterales</taxon>
        <taxon>Enterobacteriaceae</taxon>
        <taxon>Enterobacter</taxon>
        <taxon>Enterobacter cloacae complex</taxon>
    </lineage>
</organism>
<dbReference type="RefSeq" id="WP_125365942.1">
    <property type="nucleotide sequence ID" value="NZ_RHWT01000029.1"/>
</dbReference>
<evidence type="ECO:0000313" key="1">
    <source>
        <dbReference type="EMBL" id="RSB28920.1"/>
    </source>
</evidence>